<comment type="caution">
    <text evidence="1">The sequence shown here is derived from an EMBL/GenBank/DDBJ whole genome shotgun (WGS) entry which is preliminary data.</text>
</comment>
<evidence type="ECO:0000313" key="1">
    <source>
        <dbReference type="EMBL" id="GGA60060.1"/>
    </source>
</evidence>
<reference evidence="2" key="1">
    <citation type="journal article" date="2019" name="Int. J. Syst. Evol. Microbiol.">
        <title>The Global Catalogue of Microorganisms (GCM) 10K type strain sequencing project: providing services to taxonomists for standard genome sequencing and annotation.</title>
        <authorList>
            <consortium name="The Broad Institute Genomics Platform"/>
            <consortium name="The Broad Institute Genome Sequencing Center for Infectious Disease"/>
            <person name="Wu L."/>
            <person name="Ma J."/>
        </authorList>
    </citation>
    <scope>NUCLEOTIDE SEQUENCE [LARGE SCALE GENOMIC DNA]</scope>
    <source>
        <strain evidence="2">CGMCC 1.10106</strain>
    </source>
</reference>
<keyword evidence="2" id="KW-1185">Reference proteome</keyword>
<accession>A0ABQ1H5Z8</accession>
<evidence type="ECO:0000313" key="2">
    <source>
        <dbReference type="Proteomes" id="UP000618591"/>
    </source>
</evidence>
<proteinExistence type="predicted"/>
<dbReference type="Proteomes" id="UP000618591">
    <property type="component" value="Unassembled WGS sequence"/>
</dbReference>
<name>A0ABQ1H5Z8_9SPHN</name>
<gene>
    <name evidence="1" type="ORF">GCM10011395_33050</name>
</gene>
<protein>
    <submittedName>
        <fullName evidence="1">Uncharacterized protein</fullName>
    </submittedName>
</protein>
<organism evidence="1 2">
    <name type="scientific">Sphingomonas psychrolutea</name>
    <dbReference type="NCBI Taxonomy" id="1259676"/>
    <lineage>
        <taxon>Bacteria</taxon>
        <taxon>Pseudomonadati</taxon>
        <taxon>Pseudomonadota</taxon>
        <taxon>Alphaproteobacteria</taxon>
        <taxon>Sphingomonadales</taxon>
        <taxon>Sphingomonadaceae</taxon>
        <taxon>Sphingomonas</taxon>
    </lineage>
</organism>
<dbReference type="EMBL" id="BMDW01000027">
    <property type="protein sequence ID" value="GGA60060.1"/>
    <property type="molecule type" value="Genomic_DNA"/>
</dbReference>
<dbReference type="RefSeq" id="WP_188449463.1">
    <property type="nucleotide sequence ID" value="NZ_BMDW01000027.1"/>
</dbReference>
<sequence>MEIFSIDINQIVDLATHVGTSGAIRSLEIVGDDIFDYIIGVAILIYEVHP</sequence>